<gene>
    <name evidence="1" type="ORF">N026_14500</name>
</gene>
<reference evidence="1 2" key="1">
    <citation type="journal article" date="2014" name="Genome Announc.">
        <title>Draft Genome Sequences of a Phylogenetically Diverse Suite of Pseudomonas syringae Strains from Multiple Source Populations.</title>
        <authorList>
            <person name="Baltrus D.A."/>
            <person name="Yourstone S."/>
            <person name="Lind A."/>
            <person name="Guilbaud C."/>
            <person name="Sands D.C."/>
            <person name="Jones C.D."/>
            <person name="Morris C.E."/>
            <person name="Dangl J.L."/>
        </authorList>
    </citation>
    <scope>NUCLEOTIDE SEQUENCE [LARGE SCALE GENOMIC DNA]</scope>
    <source>
        <strain evidence="1 2">UB303</strain>
    </source>
</reference>
<dbReference type="RefSeq" id="WP_024660195.1">
    <property type="nucleotide sequence ID" value="NZ_CP047267.1"/>
</dbReference>
<sequence length="105" mass="12066">MTNAQKAQLLRYFADELAFTPEDPIDVHAEARAKLRLMLQICLEGTVGEQYNLMLGRHLLSPRIPFDREAFERLITCIETGYCDQSAGFEEVLGYHRRDIGLSNY</sequence>
<evidence type="ECO:0000313" key="2">
    <source>
        <dbReference type="Proteomes" id="UP000464688"/>
    </source>
</evidence>
<accession>A0AAJ4E4L5</accession>
<proteinExistence type="predicted"/>
<dbReference type="Proteomes" id="UP000464688">
    <property type="component" value="Chromosome"/>
</dbReference>
<evidence type="ECO:0000313" key="1">
    <source>
        <dbReference type="EMBL" id="QHF08610.1"/>
    </source>
</evidence>
<name>A0AAJ4E4L5_PSESX</name>
<organism evidence="1 2">
    <name type="scientific">Pseudomonas syringae UB303</name>
    <dbReference type="NCBI Taxonomy" id="1357287"/>
    <lineage>
        <taxon>Bacteria</taxon>
        <taxon>Pseudomonadati</taxon>
        <taxon>Pseudomonadota</taxon>
        <taxon>Gammaproteobacteria</taxon>
        <taxon>Pseudomonadales</taxon>
        <taxon>Pseudomonadaceae</taxon>
        <taxon>Pseudomonas</taxon>
        <taxon>Pseudomonas syringae</taxon>
    </lineage>
</organism>
<protein>
    <submittedName>
        <fullName evidence="1">Uncharacterized protein</fullName>
    </submittedName>
</protein>
<dbReference type="EMBL" id="CP047267">
    <property type="protein sequence ID" value="QHF08610.1"/>
    <property type="molecule type" value="Genomic_DNA"/>
</dbReference>
<dbReference type="AlphaFoldDB" id="A0AAJ4E4L5"/>